<keyword evidence="7 11" id="KW-0653">Protein transport</keyword>
<proteinExistence type="inferred from homology"/>
<dbReference type="Proteomes" id="UP001150941">
    <property type="component" value="Unassembled WGS sequence"/>
</dbReference>
<evidence type="ECO:0000313" key="14">
    <source>
        <dbReference type="Proteomes" id="UP001150941"/>
    </source>
</evidence>
<feature type="compositionally biased region" description="Acidic residues" evidence="12">
    <location>
        <begin position="289"/>
        <end position="302"/>
    </location>
</feature>
<feature type="transmembrane region" description="Helical" evidence="11">
    <location>
        <begin position="33"/>
        <end position="51"/>
    </location>
</feature>
<dbReference type="GO" id="GO:0005789">
    <property type="term" value="C:endoplasmic reticulum membrane"/>
    <property type="evidence" value="ECO:0007669"/>
    <property type="project" value="UniProtKB-SubCell"/>
</dbReference>
<evidence type="ECO:0000256" key="4">
    <source>
        <dbReference type="ARBA" id="ARBA00022692"/>
    </source>
</evidence>
<feature type="region of interest" description="Disordered" evidence="12">
    <location>
        <begin position="244"/>
        <end position="309"/>
    </location>
</feature>
<comment type="subcellular location">
    <subcellularLocation>
        <location evidence="1 11">Endoplasmic reticulum membrane</location>
        <topology evidence="1 11">Multi-pass membrane protein</topology>
    </subcellularLocation>
</comment>
<evidence type="ECO:0000256" key="8">
    <source>
        <dbReference type="ARBA" id="ARBA00022989"/>
    </source>
</evidence>
<accession>A0A9W9TPG1</accession>
<feature type="transmembrane region" description="Helical" evidence="11">
    <location>
        <begin position="95"/>
        <end position="114"/>
    </location>
</feature>
<feature type="transmembrane region" description="Helical" evidence="11">
    <location>
        <begin position="188"/>
        <end position="208"/>
    </location>
</feature>
<keyword evidence="3 11" id="KW-0813">Transport</keyword>
<evidence type="ECO:0000256" key="1">
    <source>
        <dbReference type="ARBA" id="ARBA00004477"/>
    </source>
</evidence>
<dbReference type="PANTHER" id="PTHR10585">
    <property type="entry name" value="ER LUMEN PROTEIN RETAINING RECEPTOR"/>
    <property type="match status" value="1"/>
</dbReference>
<evidence type="ECO:0000256" key="11">
    <source>
        <dbReference type="RuleBase" id="RU000634"/>
    </source>
</evidence>
<evidence type="ECO:0000313" key="13">
    <source>
        <dbReference type="EMBL" id="KAJ5232239.1"/>
    </source>
</evidence>
<keyword evidence="9 11" id="KW-0472">Membrane</keyword>
<evidence type="ECO:0000256" key="7">
    <source>
        <dbReference type="ARBA" id="ARBA00022927"/>
    </source>
</evidence>
<dbReference type="OrthoDB" id="7694678at2759"/>
<keyword evidence="14" id="KW-1185">Reference proteome</keyword>
<keyword evidence="5 11" id="KW-0256">Endoplasmic reticulum</keyword>
<comment type="similarity">
    <text evidence="2 11">Belongs to the ERD2 family.</text>
</comment>
<dbReference type="AlphaFoldDB" id="A0A9W9TPG1"/>
<dbReference type="GO" id="GO:0015031">
    <property type="term" value="P:protein transport"/>
    <property type="evidence" value="ECO:0007669"/>
    <property type="project" value="UniProtKB-KW"/>
</dbReference>
<dbReference type="EMBL" id="JAPQKS010000004">
    <property type="protein sequence ID" value="KAJ5232239.1"/>
    <property type="molecule type" value="Genomic_DNA"/>
</dbReference>
<evidence type="ECO:0000256" key="6">
    <source>
        <dbReference type="ARBA" id="ARBA00022892"/>
    </source>
</evidence>
<dbReference type="InterPro" id="IPR000133">
    <property type="entry name" value="ER_ret_rcpt"/>
</dbReference>
<sequence>MGWNVFRYLADISHVASIGILIWAIHKNKSAEGVSLITQMLYGLVFITRYLDLFETKSAWNLIWKIVFITSSIYVVVIMLKVYPRTRERERAWKFGIYSVVGSLVLAPPMVWILERPWPVDWFMELTRVFSLILESVAILPQLILLRQTTVPTVIDSFYLVALGSYRGFYILNWLVRGFGKEHFWDPPALVCGIAQVAFYIDFAWVYYSRQRVKLRNGAIVDSDDFSKSWLVNRVTNIRVGRQSNDEEERLHDAEEGDAARPNTNRWGSRGISIAADDTLEQHGHAVEDDNLEGMLEDEEDVANTHSRT</sequence>
<keyword evidence="4 11" id="KW-0812">Transmembrane</keyword>
<organism evidence="13 14">
    <name type="scientific">Penicillium chermesinum</name>
    <dbReference type="NCBI Taxonomy" id="63820"/>
    <lineage>
        <taxon>Eukaryota</taxon>
        <taxon>Fungi</taxon>
        <taxon>Dikarya</taxon>
        <taxon>Ascomycota</taxon>
        <taxon>Pezizomycotina</taxon>
        <taxon>Eurotiomycetes</taxon>
        <taxon>Eurotiomycetidae</taxon>
        <taxon>Eurotiales</taxon>
        <taxon>Aspergillaceae</taxon>
        <taxon>Penicillium</taxon>
    </lineage>
</organism>
<dbReference type="Pfam" id="PF00810">
    <property type="entry name" value="ER_lumen_recept"/>
    <property type="match status" value="1"/>
</dbReference>
<evidence type="ECO:0000256" key="2">
    <source>
        <dbReference type="ARBA" id="ARBA00010120"/>
    </source>
</evidence>
<evidence type="ECO:0000256" key="12">
    <source>
        <dbReference type="SAM" id="MobiDB-lite"/>
    </source>
</evidence>
<dbReference type="GO" id="GO:0006621">
    <property type="term" value="P:protein retention in ER lumen"/>
    <property type="evidence" value="ECO:0007669"/>
    <property type="project" value="InterPro"/>
</dbReference>
<dbReference type="RefSeq" id="XP_058330232.1">
    <property type="nucleotide sequence ID" value="XM_058474492.1"/>
</dbReference>
<dbReference type="GO" id="GO:0016192">
    <property type="term" value="P:vesicle-mediated transport"/>
    <property type="evidence" value="ECO:0007669"/>
    <property type="project" value="UniProtKB-KW"/>
</dbReference>
<evidence type="ECO:0000256" key="9">
    <source>
        <dbReference type="ARBA" id="ARBA00023136"/>
    </source>
</evidence>
<feature type="transmembrane region" description="Helical" evidence="11">
    <location>
        <begin position="158"/>
        <end position="176"/>
    </location>
</feature>
<comment type="caution">
    <text evidence="13">The sequence shown here is derived from an EMBL/GenBank/DDBJ whole genome shotgun (WGS) entry which is preliminary data.</text>
</comment>
<gene>
    <name evidence="13" type="ORF">N7468_005195</name>
</gene>
<keyword evidence="8 11" id="KW-1133">Transmembrane helix</keyword>
<dbReference type="PRINTS" id="PR00660">
    <property type="entry name" value="ERLUMENR"/>
</dbReference>
<feature type="transmembrane region" description="Helical" evidence="11">
    <location>
        <begin position="63"/>
        <end position="83"/>
    </location>
</feature>
<keyword evidence="6" id="KW-0931">ER-Golgi transport</keyword>
<reference evidence="13" key="2">
    <citation type="journal article" date="2023" name="IMA Fungus">
        <title>Comparative genomic study of the Penicillium genus elucidates a diverse pangenome and 15 lateral gene transfer events.</title>
        <authorList>
            <person name="Petersen C."/>
            <person name="Sorensen T."/>
            <person name="Nielsen M.R."/>
            <person name="Sondergaard T.E."/>
            <person name="Sorensen J.L."/>
            <person name="Fitzpatrick D.A."/>
            <person name="Frisvad J.C."/>
            <person name="Nielsen K.L."/>
        </authorList>
    </citation>
    <scope>NUCLEOTIDE SEQUENCE</scope>
    <source>
        <strain evidence="13">IBT 19713</strain>
    </source>
</reference>
<name>A0A9W9TPG1_9EURO</name>
<feature type="transmembrane region" description="Helical" evidence="11">
    <location>
        <begin position="126"/>
        <end position="146"/>
    </location>
</feature>
<protein>
    <recommendedName>
        <fullName evidence="11">ER lumen protein-retaining receptor</fullName>
    </recommendedName>
</protein>
<evidence type="ECO:0000256" key="3">
    <source>
        <dbReference type="ARBA" id="ARBA00022448"/>
    </source>
</evidence>
<dbReference type="GeneID" id="83201795"/>
<feature type="transmembrane region" description="Helical" evidence="11">
    <location>
        <begin position="6"/>
        <end position="26"/>
    </location>
</feature>
<keyword evidence="10 11" id="KW-0675">Receptor</keyword>
<dbReference type="PROSITE" id="PS00952">
    <property type="entry name" value="ER_LUMEN_RECEPTOR_2"/>
    <property type="match status" value="1"/>
</dbReference>
<dbReference type="GO" id="GO:0046923">
    <property type="term" value="F:ER retention sequence binding"/>
    <property type="evidence" value="ECO:0007669"/>
    <property type="project" value="InterPro"/>
</dbReference>
<evidence type="ECO:0000256" key="5">
    <source>
        <dbReference type="ARBA" id="ARBA00022824"/>
    </source>
</evidence>
<reference evidence="13" key="1">
    <citation type="submission" date="2022-11" db="EMBL/GenBank/DDBJ databases">
        <authorList>
            <person name="Petersen C."/>
        </authorList>
    </citation>
    <scope>NUCLEOTIDE SEQUENCE</scope>
    <source>
        <strain evidence="13">IBT 19713</strain>
    </source>
</reference>
<evidence type="ECO:0000256" key="10">
    <source>
        <dbReference type="ARBA" id="ARBA00023170"/>
    </source>
</evidence>